<dbReference type="InterPro" id="IPR015943">
    <property type="entry name" value="WD40/YVTN_repeat-like_dom_sf"/>
</dbReference>
<dbReference type="Gene3D" id="1.25.40.10">
    <property type="entry name" value="Tetratricopeptide repeat domain"/>
    <property type="match status" value="1"/>
</dbReference>
<dbReference type="PANTHER" id="PTHR22847">
    <property type="entry name" value="WD40 REPEAT PROTEIN"/>
    <property type="match status" value="1"/>
</dbReference>
<dbReference type="PROSITE" id="PS00678">
    <property type="entry name" value="WD_REPEATS_1"/>
    <property type="match status" value="1"/>
</dbReference>
<keyword evidence="4" id="KW-0175">Coiled coil</keyword>
<feature type="repeat" description="WD" evidence="3">
    <location>
        <begin position="1701"/>
        <end position="1742"/>
    </location>
</feature>
<feature type="repeat" description="WD" evidence="3">
    <location>
        <begin position="1329"/>
        <end position="1360"/>
    </location>
</feature>
<dbReference type="PROSITE" id="PS50082">
    <property type="entry name" value="WD_REPEATS_2"/>
    <property type="match status" value="13"/>
</dbReference>
<dbReference type="RefSeq" id="WP_367186029.1">
    <property type="nucleotide sequence ID" value="NZ_LR882950.1"/>
</dbReference>
<feature type="repeat" description="WD" evidence="3">
    <location>
        <begin position="1493"/>
        <end position="1527"/>
    </location>
</feature>
<dbReference type="SUPFAM" id="SSF50978">
    <property type="entry name" value="WD40 repeat-like"/>
    <property type="match status" value="2"/>
</dbReference>
<evidence type="ECO:0000256" key="1">
    <source>
        <dbReference type="ARBA" id="ARBA00022574"/>
    </source>
</evidence>
<evidence type="ECO:0000256" key="3">
    <source>
        <dbReference type="PROSITE-ProRule" id="PRU00221"/>
    </source>
</evidence>
<dbReference type="PANTHER" id="PTHR22847:SF637">
    <property type="entry name" value="WD REPEAT DOMAIN 5B"/>
    <property type="match status" value="1"/>
</dbReference>
<dbReference type="InterPro" id="IPR001680">
    <property type="entry name" value="WD40_rpt"/>
</dbReference>
<evidence type="ECO:0000256" key="4">
    <source>
        <dbReference type="SAM" id="Coils"/>
    </source>
</evidence>
<dbReference type="InterPro" id="IPR020472">
    <property type="entry name" value="WD40_PAC1"/>
</dbReference>
<dbReference type="InterPro" id="IPR011990">
    <property type="entry name" value="TPR-like_helical_dom_sf"/>
</dbReference>
<dbReference type="InterPro" id="IPR019734">
    <property type="entry name" value="TPR_rpt"/>
</dbReference>
<feature type="repeat" description="WD" evidence="3">
    <location>
        <begin position="1411"/>
        <end position="1443"/>
    </location>
</feature>
<gene>
    <name evidence="6" type="ORF">PLAM_0856</name>
</gene>
<dbReference type="InterPro" id="IPR027417">
    <property type="entry name" value="P-loop_NTPase"/>
</dbReference>
<dbReference type="InterPro" id="IPR019775">
    <property type="entry name" value="WD40_repeat_CS"/>
</dbReference>
<dbReference type="PROSITE" id="PS50294">
    <property type="entry name" value="WD_REPEATS_REGION"/>
    <property type="match status" value="13"/>
</dbReference>
<feature type="repeat" description="WD" evidence="3">
    <location>
        <begin position="1452"/>
        <end position="1484"/>
    </location>
</feature>
<sequence>MPNFLNLKYWLLGTEANESIYARKHLLQLSLVCRFPMDKLVDPKIVASVNERSLNRLLRGVSLSQGQFSLVLVRCNSSQLRQKVLQALQVDSEIKIESLILSPYTKTLYTTLLENVEKNSPSALMILGLETLENLDIILSSTNQVRDEFRKQFNFPIIIWITDDIVTGLIRLAPDFKSWAAATIKFELTTTELLDYLKLQANTLFTLAELKIKVWEPKTQRPFKSTVSRSFPSDFGMGCNRRRELELHWQDLQNRGYELDPALEASRQFILGQDGDAHDQIEIARQHYQQSLALLQHEAGLRGYTAQGELPGQVSSVDVMTPPTSGPLVFCLRERQGIVLFHIALTYCIQATRNPNLVQILLTEAKRYFEQSQQIFQQAGRPDLVAGVISPLGEVLQRLQLWEMLQELALGGVKMHLVYGTSSQLAQDYVFMAEVALKRSEWRRALMLAKLALTILPESKPTVSQAQCLLLLARCYQYQGEWQQAKQKLELALTQIQPQYNPQLYLNILEELRDIDYQQGQYRQAFRIKKKQREIEHQYGLRAFIGAAQLQPPKQAINPSSNQGENMVTIAEEMMASCRQHDIQNLLHRLSRDDHKLIIIHGRSGVGKSSLVNAGLVPALKNTAISARDCLPVVIQSYMDWTRELEQSLASALLNCASLKYPDESIKKLWYKVIAQSSIQDWNNRNPNQSYEEIPVDCILNSSSFVLKQLTQNAEQNLLTVLIFDQFEEFFFISHCHQEKRKIFYDFLKICLDLPFVKIVFSLREDYLHHLLEWDHLLNLDAINNNILDKKIRYHLRDFTLAEAKTVIERLTQRSKLQLEPGLIDALVTDLADERQEVRPIELQVVGAQLQEEGEHGITTLTAYKQLGINPKTELIKHSIEQVIKDCGNINEDAAWEVLFTLTDEKFTRPIKTKAELITAARRAGGVGEAGEVNSFCYPLPKTHYPKPITQNPLPKTHYPLPKGGEEAEAFIDIILESGLLLRRREEPEDRYQLLHDYLVLPIRQRYGLQEKQRQHDIKQRLQKAQSEQSKAEAALKKMSREQLLQRNQRLKQLLGLSIIVVLLLGFTTKLATYQQRRADGQKQIADLATLTAASDALFFSQYKFDALLESLRAARQFQRLKATTPDGSELKTMETRIAATLQQAVYGTTEHNRLEGHQDVVWDVSFSPDGNYIVSGSVDKTVKLWTPEGQLLRTLVGHRGSVTSVSFSPDSQMIASSSQDGTIKLWPVAALSTIKRLVTPVTIQAHRQGVSAVTFSPNGRLIASVSDDRRLKLWSREGTLLRTVYRAMAPLTWVAFSPDGQILAIAVADGTVKLLKLDGTILHTLDHTANPNKTVYKVSFSPNGQLIATVGQDQTVKLWTPQCQLLKTLKADRSNIYGVNFSPDSKLLATSTDNKNIYLWTVDGTLLKQWQGHGDKVTNIQFSPDGKTLVSSSYDKTVKLWSSDLIPLKTLTGHQHRVLGVNFSPNGEMFASASQDKTVKLWSRTGALLTTLAGYKDRVTTVSFSTDGEFLATAGYDRTVKLWKLSPDLESSEKSQGSLFKLPDHFSLWGVAKLKSALPLTKNRVSVESIQLLQSWIGHDDSILNIAFSPNAEQIATASKDKTVKLWSRQGQLLHTLIGHDSWVNSVTFSPNGEMIVTSSDDGTIKLWDDQGKLLKTIIADQGYVLSISFSPDGKFIASAGYDNTVKLWDSRGNYLKTLLKGSSDSVTSVVFSPDSQLIASASYDSTVKLWSRDDGTLLKTLVGHRDSVMGISFSPDGRVLVSASRDHTLIMWNLDLDNLIDRACDWVHDYLRTNPKVQTSDRDLCNQ</sequence>
<dbReference type="CDD" id="cd00200">
    <property type="entry name" value="WD40"/>
    <property type="match status" value="2"/>
</dbReference>
<dbReference type="PRINTS" id="PR00320">
    <property type="entry name" value="GPROTEINBRPT"/>
</dbReference>
<accession>A0A1J1JCW2</accession>
<dbReference type="InterPro" id="IPR049052">
    <property type="entry name" value="nSTAND1"/>
</dbReference>
<dbReference type="SUPFAM" id="SSF52540">
    <property type="entry name" value="P-loop containing nucleoside triphosphate hydrolases"/>
    <property type="match status" value="1"/>
</dbReference>
<dbReference type="EMBL" id="LO018304">
    <property type="protein sequence ID" value="CUM58823.1"/>
    <property type="molecule type" value="Genomic_DNA"/>
</dbReference>
<feature type="repeat" description="WD" evidence="3">
    <location>
        <begin position="1244"/>
        <end position="1276"/>
    </location>
</feature>
<evidence type="ECO:0000256" key="2">
    <source>
        <dbReference type="ARBA" id="ARBA00022737"/>
    </source>
</evidence>
<dbReference type="Pfam" id="PF00400">
    <property type="entry name" value="WD40"/>
    <property type="match status" value="14"/>
</dbReference>
<proteinExistence type="predicted"/>
<name>A0A1J1JCW2_PLAAG</name>
<feature type="repeat" description="WD" evidence="3">
    <location>
        <begin position="1743"/>
        <end position="1784"/>
    </location>
</feature>
<feature type="domain" description="Novel STAND NTPase 1" evidence="5">
    <location>
        <begin position="579"/>
        <end position="917"/>
    </location>
</feature>
<dbReference type="SMART" id="SM00028">
    <property type="entry name" value="TPR"/>
    <property type="match status" value="2"/>
</dbReference>
<keyword evidence="2" id="KW-0677">Repeat</keyword>
<dbReference type="Gene3D" id="2.130.10.10">
    <property type="entry name" value="YVTN repeat-like/Quinoprotein amine dehydrogenase"/>
    <property type="match status" value="4"/>
</dbReference>
<evidence type="ECO:0000259" key="5">
    <source>
        <dbReference type="Pfam" id="PF20703"/>
    </source>
</evidence>
<feature type="repeat" description="WD" evidence="3">
    <location>
        <begin position="1370"/>
        <end position="1404"/>
    </location>
</feature>
<feature type="repeat" description="WD" evidence="3">
    <location>
        <begin position="1659"/>
        <end position="1691"/>
    </location>
</feature>
<feature type="repeat" description="WD" evidence="3">
    <location>
        <begin position="1155"/>
        <end position="1186"/>
    </location>
</feature>
<feature type="repeat" description="WD" evidence="3">
    <location>
        <begin position="1577"/>
        <end position="1609"/>
    </location>
</feature>
<organism evidence="6">
    <name type="scientific">Planktothrix agardhii</name>
    <name type="common">Oscillatoria agardhii</name>
    <dbReference type="NCBI Taxonomy" id="1160"/>
    <lineage>
        <taxon>Bacteria</taxon>
        <taxon>Bacillati</taxon>
        <taxon>Cyanobacteriota</taxon>
        <taxon>Cyanophyceae</taxon>
        <taxon>Oscillatoriophycideae</taxon>
        <taxon>Oscillatoriales</taxon>
        <taxon>Microcoleaceae</taxon>
        <taxon>Planktothrix</taxon>
    </lineage>
</organism>
<dbReference type="SMART" id="SM00320">
    <property type="entry name" value="WD40"/>
    <property type="match status" value="14"/>
</dbReference>
<feature type="coiled-coil region" evidence="4">
    <location>
        <begin position="1015"/>
        <end position="1042"/>
    </location>
</feature>
<dbReference type="Pfam" id="PF20703">
    <property type="entry name" value="nSTAND1"/>
    <property type="match status" value="1"/>
</dbReference>
<feature type="repeat" description="WD" evidence="3">
    <location>
        <begin position="1618"/>
        <end position="1650"/>
    </location>
</feature>
<feature type="repeat" description="WD" evidence="3">
    <location>
        <begin position="1196"/>
        <end position="1237"/>
    </location>
</feature>
<reference evidence="6" key="1">
    <citation type="submission" date="2015-09" db="EMBL/GenBank/DDBJ databases">
        <authorList>
            <person name="Jackson K.R."/>
            <person name="Lunt B.L."/>
            <person name="Fisher J.N.B."/>
            <person name="Gardner A.V."/>
            <person name="Bailey M.E."/>
            <person name="Deus L.M."/>
            <person name="Earl A.S."/>
            <person name="Gibby P.D."/>
            <person name="Hartmann K.A."/>
            <person name="Liu J.E."/>
            <person name="Manci A.M."/>
            <person name="Nielsen D.A."/>
            <person name="Solomon M.B."/>
            <person name="Breakwell D.P."/>
            <person name="Burnett S.H."/>
            <person name="Grose J.H."/>
        </authorList>
    </citation>
    <scope>NUCLEOTIDE SEQUENCE</scope>
    <source>
        <strain evidence="6">7805</strain>
    </source>
</reference>
<protein>
    <submittedName>
        <fullName evidence="6">WD-40 repeat protein</fullName>
    </submittedName>
</protein>
<keyword evidence="1 3" id="KW-0853">WD repeat</keyword>
<dbReference type="Gene3D" id="3.40.50.300">
    <property type="entry name" value="P-loop containing nucleotide triphosphate hydrolases"/>
    <property type="match status" value="1"/>
</dbReference>
<dbReference type="InterPro" id="IPR036322">
    <property type="entry name" value="WD40_repeat_dom_sf"/>
</dbReference>
<evidence type="ECO:0000313" key="6">
    <source>
        <dbReference type="EMBL" id="CUM58823.1"/>
    </source>
</evidence>
<dbReference type="SUPFAM" id="SSF48452">
    <property type="entry name" value="TPR-like"/>
    <property type="match status" value="1"/>
</dbReference>